<dbReference type="EMBL" id="BMFO01000003">
    <property type="protein sequence ID" value="GGF93764.1"/>
    <property type="molecule type" value="Genomic_DNA"/>
</dbReference>
<keyword evidence="4" id="KW-1185">Reference proteome</keyword>
<dbReference type="AlphaFoldDB" id="A0A917CN96"/>
<accession>A0A917CN96</accession>
<organism evidence="3 4">
    <name type="scientific">Arenimonas maotaiensis</name>
    <dbReference type="NCBI Taxonomy" id="1446479"/>
    <lineage>
        <taxon>Bacteria</taxon>
        <taxon>Pseudomonadati</taxon>
        <taxon>Pseudomonadota</taxon>
        <taxon>Gammaproteobacteria</taxon>
        <taxon>Lysobacterales</taxon>
        <taxon>Lysobacteraceae</taxon>
        <taxon>Arenimonas</taxon>
    </lineage>
</organism>
<evidence type="ECO:0000256" key="2">
    <source>
        <dbReference type="SAM" id="SignalP"/>
    </source>
</evidence>
<dbReference type="Proteomes" id="UP000632858">
    <property type="component" value="Unassembled WGS sequence"/>
</dbReference>
<proteinExistence type="predicted"/>
<name>A0A917CN96_9GAMM</name>
<feature type="signal peptide" evidence="2">
    <location>
        <begin position="1"/>
        <end position="23"/>
    </location>
</feature>
<reference evidence="3" key="1">
    <citation type="journal article" date="2014" name="Int. J. Syst. Evol. Microbiol.">
        <title>Complete genome sequence of Corynebacterium casei LMG S-19264T (=DSM 44701T), isolated from a smear-ripened cheese.</title>
        <authorList>
            <consortium name="US DOE Joint Genome Institute (JGI-PGF)"/>
            <person name="Walter F."/>
            <person name="Albersmeier A."/>
            <person name="Kalinowski J."/>
            <person name="Ruckert C."/>
        </authorList>
    </citation>
    <scope>NUCLEOTIDE SEQUENCE</scope>
    <source>
        <strain evidence="3">CGMCC 1.12726</strain>
    </source>
</reference>
<evidence type="ECO:0000313" key="4">
    <source>
        <dbReference type="Proteomes" id="UP000632858"/>
    </source>
</evidence>
<gene>
    <name evidence="3" type="ORF">GCM10010960_14410</name>
</gene>
<protein>
    <submittedName>
        <fullName evidence="3">Uncharacterized protein</fullName>
    </submittedName>
</protein>
<feature type="chain" id="PRO_5037725141" evidence="2">
    <location>
        <begin position="24"/>
        <end position="162"/>
    </location>
</feature>
<reference evidence="3" key="2">
    <citation type="submission" date="2020-09" db="EMBL/GenBank/DDBJ databases">
        <authorList>
            <person name="Sun Q."/>
            <person name="Zhou Y."/>
        </authorList>
    </citation>
    <scope>NUCLEOTIDE SEQUENCE</scope>
    <source>
        <strain evidence="3">CGMCC 1.12726</strain>
    </source>
</reference>
<evidence type="ECO:0000256" key="1">
    <source>
        <dbReference type="SAM" id="MobiDB-lite"/>
    </source>
</evidence>
<sequence>MRRGILISAVAAAGLASAFAAQAQSGFEYLGSRQFSCRLDTPHAEAHFVQFAFGPGNTVTGKMGIAVWLDGTPYTQVYDVTGRTDRFGENTYKVYIENYTRVSSDALPGDYFWHYRSLDEFTLYTANGNRLTGRHTTVSPSTANNASTRATYDSTCSEHNRG</sequence>
<feature type="compositionally biased region" description="Polar residues" evidence="1">
    <location>
        <begin position="132"/>
        <end position="155"/>
    </location>
</feature>
<keyword evidence="2" id="KW-0732">Signal</keyword>
<evidence type="ECO:0000313" key="3">
    <source>
        <dbReference type="EMBL" id="GGF93764.1"/>
    </source>
</evidence>
<feature type="region of interest" description="Disordered" evidence="1">
    <location>
        <begin position="132"/>
        <end position="162"/>
    </location>
</feature>
<comment type="caution">
    <text evidence="3">The sequence shown here is derived from an EMBL/GenBank/DDBJ whole genome shotgun (WGS) entry which is preliminary data.</text>
</comment>